<dbReference type="Pfam" id="PF02518">
    <property type="entry name" value="HATPase_c"/>
    <property type="match status" value="1"/>
</dbReference>
<reference evidence="14 15" key="1">
    <citation type="submission" date="2021-05" db="EMBL/GenBank/DDBJ databases">
        <title>Fusibacter ferrireducens sp. nov., an anaerobic, sulfur- and Fe-reducing bacterium isolated from the mangrove sediment.</title>
        <authorList>
            <person name="Qiu D."/>
        </authorList>
    </citation>
    <scope>NUCLEOTIDE SEQUENCE [LARGE SCALE GENOMIC DNA]</scope>
    <source>
        <strain evidence="14 15">DSM 12116</strain>
    </source>
</reference>
<evidence type="ECO:0000256" key="9">
    <source>
        <dbReference type="ARBA" id="ARBA00022989"/>
    </source>
</evidence>
<evidence type="ECO:0000256" key="4">
    <source>
        <dbReference type="ARBA" id="ARBA00022475"/>
    </source>
</evidence>
<dbReference type="Pfam" id="PF00672">
    <property type="entry name" value="HAMP"/>
    <property type="match status" value="1"/>
</dbReference>
<dbReference type="SMART" id="SM00387">
    <property type="entry name" value="HATPase_c"/>
    <property type="match status" value="1"/>
</dbReference>
<organism evidence="14 15">
    <name type="scientific">Fusibacter paucivorans</name>
    <dbReference type="NCBI Taxonomy" id="76009"/>
    <lineage>
        <taxon>Bacteria</taxon>
        <taxon>Bacillati</taxon>
        <taxon>Bacillota</taxon>
        <taxon>Clostridia</taxon>
        <taxon>Eubacteriales</taxon>
        <taxon>Eubacteriales Family XII. Incertae Sedis</taxon>
        <taxon>Fusibacter</taxon>
    </lineage>
</organism>
<keyword evidence="7 11" id="KW-0812">Transmembrane</keyword>
<evidence type="ECO:0000313" key="15">
    <source>
        <dbReference type="Proteomes" id="UP000746471"/>
    </source>
</evidence>
<evidence type="ECO:0000256" key="3">
    <source>
        <dbReference type="ARBA" id="ARBA00012438"/>
    </source>
</evidence>
<dbReference type="RefSeq" id="WP_213236666.1">
    <property type="nucleotide sequence ID" value="NZ_JAHBCL010000013.1"/>
</dbReference>
<evidence type="ECO:0000256" key="11">
    <source>
        <dbReference type="SAM" id="Phobius"/>
    </source>
</evidence>
<dbReference type="CDD" id="cd06225">
    <property type="entry name" value="HAMP"/>
    <property type="match status" value="1"/>
</dbReference>
<feature type="domain" description="HAMP" evidence="13">
    <location>
        <begin position="159"/>
        <end position="211"/>
    </location>
</feature>
<dbReference type="PROSITE" id="PS50885">
    <property type="entry name" value="HAMP"/>
    <property type="match status" value="1"/>
</dbReference>
<gene>
    <name evidence="14" type="ORF">KHM83_08975</name>
</gene>
<evidence type="ECO:0000259" key="13">
    <source>
        <dbReference type="PROSITE" id="PS50885"/>
    </source>
</evidence>
<dbReference type="PRINTS" id="PR00344">
    <property type="entry name" value="BCTRLSENSOR"/>
</dbReference>
<dbReference type="InterPro" id="IPR004358">
    <property type="entry name" value="Sig_transdc_His_kin-like_C"/>
</dbReference>
<keyword evidence="5" id="KW-0597">Phosphoprotein</keyword>
<dbReference type="CDD" id="cd00082">
    <property type="entry name" value="HisKA"/>
    <property type="match status" value="1"/>
</dbReference>
<dbReference type="Proteomes" id="UP000746471">
    <property type="component" value="Unassembled WGS sequence"/>
</dbReference>
<evidence type="ECO:0000256" key="7">
    <source>
        <dbReference type="ARBA" id="ARBA00022692"/>
    </source>
</evidence>
<dbReference type="Gene3D" id="3.30.565.10">
    <property type="entry name" value="Histidine kinase-like ATPase, C-terminal domain"/>
    <property type="match status" value="1"/>
</dbReference>
<evidence type="ECO:0000313" key="14">
    <source>
        <dbReference type="EMBL" id="MBS7526808.1"/>
    </source>
</evidence>
<dbReference type="PROSITE" id="PS50109">
    <property type="entry name" value="HIS_KIN"/>
    <property type="match status" value="1"/>
</dbReference>
<dbReference type="InterPro" id="IPR003661">
    <property type="entry name" value="HisK_dim/P_dom"/>
</dbReference>
<evidence type="ECO:0000256" key="1">
    <source>
        <dbReference type="ARBA" id="ARBA00000085"/>
    </source>
</evidence>
<dbReference type="PANTHER" id="PTHR45453:SF1">
    <property type="entry name" value="PHOSPHATE REGULON SENSOR PROTEIN PHOR"/>
    <property type="match status" value="1"/>
</dbReference>
<evidence type="ECO:0000259" key="12">
    <source>
        <dbReference type="PROSITE" id="PS50109"/>
    </source>
</evidence>
<dbReference type="Gene3D" id="1.10.8.500">
    <property type="entry name" value="HAMP domain in histidine kinase"/>
    <property type="match status" value="1"/>
</dbReference>
<dbReference type="InterPro" id="IPR029151">
    <property type="entry name" value="Sensor-like_sf"/>
</dbReference>
<dbReference type="Gene3D" id="3.30.450.20">
    <property type="entry name" value="PAS domain"/>
    <property type="match status" value="1"/>
</dbReference>
<dbReference type="InterPro" id="IPR003660">
    <property type="entry name" value="HAMP_dom"/>
</dbReference>
<evidence type="ECO:0000256" key="6">
    <source>
        <dbReference type="ARBA" id="ARBA00022679"/>
    </source>
</evidence>
<dbReference type="InterPro" id="IPR005467">
    <property type="entry name" value="His_kinase_dom"/>
</dbReference>
<dbReference type="Pfam" id="PF00512">
    <property type="entry name" value="HisKA"/>
    <property type="match status" value="1"/>
</dbReference>
<dbReference type="SUPFAM" id="SSF158472">
    <property type="entry name" value="HAMP domain-like"/>
    <property type="match status" value="1"/>
</dbReference>
<dbReference type="SUPFAM" id="SSF55874">
    <property type="entry name" value="ATPase domain of HSP90 chaperone/DNA topoisomerase II/histidine kinase"/>
    <property type="match status" value="1"/>
</dbReference>
<dbReference type="InterPro" id="IPR036890">
    <property type="entry name" value="HATPase_C_sf"/>
</dbReference>
<comment type="subcellular location">
    <subcellularLocation>
        <location evidence="2">Cell membrane</location>
        <topology evidence="2">Multi-pass membrane protein</topology>
    </subcellularLocation>
</comment>
<protein>
    <recommendedName>
        <fullName evidence="3">histidine kinase</fullName>
        <ecNumber evidence="3">2.7.13.3</ecNumber>
    </recommendedName>
</protein>
<proteinExistence type="predicted"/>
<dbReference type="EMBL" id="JAHBCL010000013">
    <property type="protein sequence ID" value="MBS7526808.1"/>
    <property type="molecule type" value="Genomic_DNA"/>
</dbReference>
<keyword evidence="9 11" id="KW-1133">Transmembrane helix</keyword>
<keyword evidence="8" id="KW-0418">Kinase</keyword>
<name>A0ABS5PNQ7_9FIRM</name>
<dbReference type="SUPFAM" id="SSF103190">
    <property type="entry name" value="Sensory domain-like"/>
    <property type="match status" value="1"/>
</dbReference>
<accession>A0ABS5PNQ7</accession>
<keyword evidence="15" id="KW-1185">Reference proteome</keyword>
<dbReference type="Gene3D" id="1.10.287.130">
    <property type="match status" value="1"/>
</dbReference>
<comment type="caution">
    <text evidence="14">The sequence shown here is derived from an EMBL/GenBank/DDBJ whole genome shotgun (WGS) entry which is preliminary data.</text>
</comment>
<keyword evidence="6" id="KW-0808">Transferase</keyword>
<comment type="catalytic activity">
    <reaction evidence="1">
        <text>ATP + protein L-histidine = ADP + protein N-phospho-L-histidine.</text>
        <dbReference type="EC" id="2.7.13.3"/>
    </reaction>
</comment>
<keyword evidence="10" id="KW-0902">Two-component regulatory system</keyword>
<dbReference type="InterPro" id="IPR003594">
    <property type="entry name" value="HATPase_dom"/>
</dbReference>
<feature type="domain" description="Histidine kinase" evidence="12">
    <location>
        <begin position="219"/>
        <end position="435"/>
    </location>
</feature>
<dbReference type="SMART" id="SM00304">
    <property type="entry name" value="HAMP"/>
    <property type="match status" value="1"/>
</dbReference>
<feature type="transmembrane region" description="Helical" evidence="11">
    <location>
        <begin position="139"/>
        <end position="157"/>
    </location>
</feature>
<dbReference type="SMART" id="SM00388">
    <property type="entry name" value="HisKA"/>
    <property type="match status" value="1"/>
</dbReference>
<keyword evidence="11" id="KW-0472">Membrane</keyword>
<dbReference type="InterPro" id="IPR050351">
    <property type="entry name" value="BphY/WalK/GraS-like"/>
</dbReference>
<dbReference type="EC" id="2.7.13.3" evidence="3"/>
<dbReference type="CDD" id="cd00075">
    <property type="entry name" value="HATPase"/>
    <property type="match status" value="1"/>
</dbReference>
<evidence type="ECO:0000256" key="8">
    <source>
        <dbReference type="ARBA" id="ARBA00022777"/>
    </source>
</evidence>
<evidence type="ECO:0000256" key="10">
    <source>
        <dbReference type="ARBA" id="ARBA00023012"/>
    </source>
</evidence>
<sequence>MIKTNVEEAKTSLLVQNNIISSQIAPYLRNSDNTYTYQYIEDIIKQHTFDYDSRTLIVSTAGTVVIDAYDEYNGRTLTNTEVVNALKGNSTANIYQYDRDYIMYAAVPIIDENEIIGVSFMSSDINDGFENINLIIDKLLIIFTTSVLISLFVSLFFSEIIALPIENLTDSVKKITTGNYDTKVAVKGNDEISALGNAFNLMSTKLFQVDDRRKKFVSNVSHELRTPMTSMKIVADTLLSQEHWDEPIYREFLGDINMEVDRLNKIIDSLLYLAKIEKDELELDLSVTYVNYLIEKVIKTIKPIATKKNIELTFNSQSKIQINLDQEKIQQCLLNIVGNAVKYTPEGGLVVLSLIERKDEIVINVTDNGIGIPEKDLPYVFDRFYRVDEARARKTGGTGLGLSIAQQIVQLHQGSIEVTSEVGRGTIISIILPKI</sequence>
<dbReference type="SUPFAM" id="SSF47384">
    <property type="entry name" value="Homodimeric domain of signal transducing histidine kinase"/>
    <property type="match status" value="1"/>
</dbReference>
<evidence type="ECO:0000256" key="2">
    <source>
        <dbReference type="ARBA" id="ARBA00004651"/>
    </source>
</evidence>
<dbReference type="InterPro" id="IPR036097">
    <property type="entry name" value="HisK_dim/P_sf"/>
</dbReference>
<dbReference type="PANTHER" id="PTHR45453">
    <property type="entry name" value="PHOSPHATE REGULON SENSOR PROTEIN PHOR"/>
    <property type="match status" value="1"/>
</dbReference>
<keyword evidence="4" id="KW-1003">Cell membrane</keyword>
<evidence type="ECO:0000256" key="5">
    <source>
        <dbReference type="ARBA" id="ARBA00022553"/>
    </source>
</evidence>